<gene>
    <name evidence="2" type="ORF">MNBD_GAMMA21-2088</name>
</gene>
<dbReference type="EMBL" id="UOFR01000009">
    <property type="protein sequence ID" value="VAW91046.1"/>
    <property type="molecule type" value="Genomic_DNA"/>
</dbReference>
<protein>
    <submittedName>
        <fullName evidence="2">Uncharacterized protein</fullName>
    </submittedName>
</protein>
<accession>A0A3B1AEK5</accession>
<keyword evidence="1" id="KW-1133">Transmembrane helix</keyword>
<feature type="transmembrane region" description="Helical" evidence="1">
    <location>
        <begin position="101"/>
        <end position="120"/>
    </location>
</feature>
<feature type="transmembrane region" description="Helical" evidence="1">
    <location>
        <begin position="127"/>
        <end position="145"/>
    </location>
</feature>
<reference evidence="2" key="1">
    <citation type="submission" date="2018-06" db="EMBL/GenBank/DDBJ databases">
        <authorList>
            <person name="Zhirakovskaya E."/>
        </authorList>
    </citation>
    <scope>NUCLEOTIDE SEQUENCE</scope>
</reference>
<proteinExistence type="predicted"/>
<feature type="transmembrane region" description="Helical" evidence="1">
    <location>
        <begin position="157"/>
        <end position="176"/>
    </location>
</feature>
<evidence type="ECO:0000256" key="1">
    <source>
        <dbReference type="SAM" id="Phobius"/>
    </source>
</evidence>
<keyword evidence="1" id="KW-0812">Transmembrane</keyword>
<organism evidence="2">
    <name type="scientific">hydrothermal vent metagenome</name>
    <dbReference type="NCBI Taxonomy" id="652676"/>
    <lineage>
        <taxon>unclassified sequences</taxon>
        <taxon>metagenomes</taxon>
        <taxon>ecological metagenomes</taxon>
    </lineage>
</organism>
<feature type="transmembrane region" description="Helical" evidence="1">
    <location>
        <begin position="7"/>
        <end position="26"/>
    </location>
</feature>
<name>A0A3B1AEK5_9ZZZZ</name>
<dbReference type="AlphaFoldDB" id="A0A3B1AEK5"/>
<evidence type="ECO:0000313" key="2">
    <source>
        <dbReference type="EMBL" id="VAW91046.1"/>
    </source>
</evidence>
<keyword evidence="1" id="KW-0472">Membrane</keyword>
<sequence length="184" mass="19767">MIGKKNIVFGFLYLVVTASLGPFMVVSSAGDIEAAYVSKQSPVGRVQDLKTNDFEEELEPLNAEQIAKANTDAILSMNNIINLQTPHGNIRSTHAHGNLEAILNILAGLALCFIAVAKIFKQIISWCFIAGALLHSGMLYIGIVFEQSWAFTLLQAGPWVVLAGLLLAGIAALIGFKGEIVQDN</sequence>